<evidence type="ECO:0000313" key="2">
    <source>
        <dbReference type="EMBL" id="UUF07946.1"/>
    </source>
</evidence>
<dbReference type="EMBL" id="CP071249">
    <property type="protein sequence ID" value="UUF06694.1"/>
    <property type="molecule type" value="Genomic_DNA"/>
</dbReference>
<name>A0A9Q9FFQ8_9FIRM</name>
<gene>
    <name evidence="1" type="ORF">J0J69_03690</name>
    <name evidence="2" type="ORF">J0J70_10030</name>
</gene>
<sequence length="62" mass="7302">MIKIFSSTAGEEILVKTVNNWLKDNPNVYIQSFNYHTYYKTSFASEDELVHSFVINYMTMNN</sequence>
<evidence type="ECO:0000313" key="1">
    <source>
        <dbReference type="EMBL" id="UUF06694.1"/>
    </source>
</evidence>
<evidence type="ECO:0000313" key="4">
    <source>
        <dbReference type="Proteomes" id="UP001058072"/>
    </source>
</evidence>
<reference evidence="2 3" key="1">
    <citation type="submission" date="2021-03" db="EMBL/GenBank/DDBJ databases">
        <title>Comparative Genomics and Metabolomics in the genus Turicibacter.</title>
        <authorList>
            <person name="Maki J."/>
            <person name="Looft T."/>
        </authorList>
    </citation>
    <scope>NUCLEOTIDE SEQUENCE</scope>
    <source>
        <strain evidence="2">ISU324</strain>
        <strain evidence="1 3">MMM721</strain>
    </source>
</reference>
<dbReference type="AlphaFoldDB" id="A0A9Q9FFQ8"/>
<proteinExistence type="predicted"/>
<dbReference type="RefSeq" id="WP_055241556.1">
    <property type="nucleotide sequence ID" value="NZ_CP071249.1"/>
</dbReference>
<protein>
    <submittedName>
        <fullName evidence="2">Uncharacterized protein</fullName>
    </submittedName>
</protein>
<dbReference type="EMBL" id="CP071250">
    <property type="protein sequence ID" value="UUF07946.1"/>
    <property type="molecule type" value="Genomic_DNA"/>
</dbReference>
<dbReference type="Proteomes" id="UP001058016">
    <property type="component" value="Chromosome"/>
</dbReference>
<evidence type="ECO:0000313" key="3">
    <source>
        <dbReference type="Proteomes" id="UP001058016"/>
    </source>
</evidence>
<organism evidence="2 4">
    <name type="scientific">Turicibacter bilis</name>
    <dbReference type="NCBI Taxonomy" id="2735723"/>
    <lineage>
        <taxon>Bacteria</taxon>
        <taxon>Bacillati</taxon>
        <taxon>Bacillota</taxon>
        <taxon>Erysipelotrichia</taxon>
        <taxon>Erysipelotrichales</taxon>
        <taxon>Turicibacteraceae</taxon>
        <taxon>Turicibacter</taxon>
    </lineage>
</organism>
<dbReference type="Proteomes" id="UP001058072">
    <property type="component" value="Chromosome"/>
</dbReference>
<accession>A0A9Q9FFQ8</accession>
<keyword evidence="3" id="KW-1185">Reference proteome</keyword>